<keyword evidence="4" id="KW-0324">Glycolysis</keyword>
<organism evidence="5 6">
    <name type="scientific">Elasticomyces elasticus</name>
    <dbReference type="NCBI Taxonomy" id="574655"/>
    <lineage>
        <taxon>Eukaryota</taxon>
        <taxon>Fungi</taxon>
        <taxon>Dikarya</taxon>
        <taxon>Ascomycota</taxon>
        <taxon>Pezizomycotina</taxon>
        <taxon>Dothideomycetes</taxon>
        <taxon>Dothideomycetidae</taxon>
        <taxon>Mycosphaerellales</taxon>
        <taxon>Teratosphaeriaceae</taxon>
        <taxon>Elasticomyces</taxon>
    </lineage>
</organism>
<accession>A0AAN7VYE3</accession>
<dbReference type="EC" id="5.3.1.1" evidence="4"/>
<comment type="pathway">
    <text evidence="4">Carbohydrate degradation; glycolysis; D-glyceraldehyde 3-phosphate from glycerone phosphate: step 1/1.</text>
</comment>
<comment type="pathway">
    <text evidence="4">Carbohydrate biosynthesis; gluconeogenesis.</text>
</comment>
<dbReference type="PROSITE" id="PS51440">
    <property type="entry name" value="TIM_2"/>
    <property type="match status" value="1"/>
</dbReference>
<dbReference type="AlphaFoldDB" id="A0AAN7VYE3"/>
<evidence type="ECO:0000256" key="4">
    <source>
        <dbReference type="RuleBase" id="RU363013"/>
    </source>
</evidence>
<dbReference type="GO" id="GO:0004807">
    <property type="term" value="F:triose-phosphate isomerase activity"/>
    <property type="evidence" value="ECO:0007669"/>
    <property type="project" value="UniProtKB-EC"/>
</dbReference>
<dbReference type="PANTHER" id="PTHR21139">
    <property type="entry name" value="TRIOSEPHOSPHATE ISOMERASE"/>
    <property type="match status" value="1"/>
</dbReference>
<dbReference type="GO" id="GO:0005829">
    <property type="term" value="C:cytosol"/>
    <property type="evidence" value="ECO:0007669"/>
    <property type="project" value="TreeGrafter"/>
</dbReference>
<dbReference type="GO" id="GO:0046166">
    <property type="term" value="P:glyceraldehyde-3-phosphate biosynthetic process"/>
    <property type="evidence" value="ECO:0007669"/>
    <property type="project" value="TreeGrafter"/>
</dbReference>
<dbReference type="Proteomes" id="UP001310594">
    <property type="component" value="Unassembled WGS sequence"/>
</dbReference>
<dbReference type="CDD" id="cd00311">
    <property type="entry name" value="TIM"/>
    <property type="match status" value="1"/>
</dbReference>
<dbReference type="InterPro" id="IPR013785">
    <property type="entry name" value="Aldolase_TIM"/>
</dbReference>
<dbReference type="PANTHER" id="PTHR21139:SF2">
    <property type="entry name" value="TRIOSEPHOSPHATE ISOMERASE"/>
    <property type="match status" value="1"/>
</dbReference>
<dbReference type="Pfam" id="PF00121">
    <property type="entry name" value="TIM"/>
    <property type="match status" value="1"/>
</dbReference>
<comment type="subunit">
    <text evidence="2">Homodimer.</text>
</comment>
<evidence type="ECO:0000256" key="2">
    <source>
        <dbReference type="ARBA" id="ARBA00011738"/>
    </source>
</evidence>
<sequence length="279" mass="29714">MKLDNCAVRGKLCYKIPDKMPPLSPPPREKRLLGTSLKMYFDLPTTLSYISAVALLAPAAKAANIDLFVIPDFISLLPAAEKLKGTGIMLGAQDCYSEDKGAFTGEVSPVVLKQAGVTVVELGHAERRKLFNETDADVAKKVAAVVRNGMTPLICIGEKSKSPIASQAVGIAVSECTLQILTALSGLPEDADVILAYEPVWAIGASEPAGADHVVAVVQNLRALVKGTGRKGRTRIVYGGSAGPGTFEKLREGVDGLFLGRFAHDVENLKKVIEEMKEE</sequence>
<dbReference type="GO" id="GO:0006096">
    <property type="term" value="P:glycolytic process"/>
    <property type="evidence" value="ECO:0007669"/>
    <property type="project" value="UniProtKB-KW"/>
</dbReference>
<evidence type="ECO:0000256" key="1">
    <source>
        <dbReference type="ARBA" id="ARBA00007422"/>
    </source>
</evidence>
<comment type="catalytic activity">
    <reaction evidence="4">
        <text>D-glyceraldehyde 3-phosphate = dihydroxyacetone phosphate</text>
        <dbReference type="Rhea" id="RHEA:18585"/>
        <dbReference type="ChEBI" id="CHEBI:57642"/>
        <dbReference type="ChEBI" id="CHEBI:59776"/>
        <dbReference type="EC" id="5.3.1.1"/>
    </reaction>
</comment>
<dbReference type="Gene3D" id="3.20.20.70">
    <property type="entry name" value="Aldolase class I"/>
    <property type="match status" value="1"/>
</dbReference>
<keyword evidence="3 4" id="KW-0413">Isomerase</keyword>
<dbReference type="InterPro" id="IPR035990">
    <property type="entry name" value="TIM_sf"/>
</dbReference>
<keyword evidence="4" id="KW-0312">Gluconeogenesis</keyword>
<dbReference type="SUPFAM" id="SSF51351">
    <property type="entry name" value="Triosephosphate isomerase (TIM)"/>
    <property type="match status" value="1"/>
</dbReference>
<evidence type="ECO:0000256" key="3">
    <source>
        <dbReference type="ARBA" id="ARBA00023235"/>
    </source>
</evidence>
<dbReference type="GO" id="GO:0019563">
    <property type="term" value="P:glycerol catabolic process"/>
    <property type="evidence" value="ECO:0007669"/>
    <property type="project" value="TreeGrafter"/>
</dbReference>
<evidence type="ECO:0000313" key="5">
    <source>
        <dbReference type="EMBL" id="KAK5690047.1"/>
    </source>
</evidence>
<evidence type="ECO:0000313" key="6">
    <source>
        <dbReference type="Proteomes" id="UP001310594"/>
    </source>
</evidence>
<comment type="similarity">
    <text evidence="1 4">Belongs to the triosephosphate isomerase family.</text>
</comment>
<name>A0AAN7VYE3_9PEZI</name>
<protein>
    <recommendedName>
        <fullName evidence="4">Triosephosphate isomerase</fullName>
        <ecNumber evidence="4">5.3.1.1</ecNumber>
    </recommendedName>
</protein>
<comment type="caution">
    <text evidence="5">The sequence shown here is derived from an EMBL/GenBank/DDBJ whole genome shotgun (WGS) entry which is preliminary data.</text>
</comment>
<reference evidence="5" key="1">
    <citation type="submission" date="2023-08" db="EMBL/GenBank/DDBJ databases">
        <title>Black Yeasts Isolated from many extreme environments.</title>
        <authorList>
            <person name="Coleine C."/>
            <person name="Stajich J.E."/>
            <person name="Selbmann L."/>
        </authorList>
    </citation>
    <scope>NUCLEOTIDE SEQUENCE</scope>
    <source>
        <strain evidence="5">CCFEE 5810</strain>
    </source>
</reference>
<dbReference type="GO" id="GO:0006094">
    <property type="term" value="P:gluconeogenesis"/>
    <property type="evidence" value="ECO:0007669"/>
    <property type="project" value="UniProtKB-KW"/>
</dbReference>
<gene>
    <name evidence="5" type="ORF">LTR97_012531</name>
</gene>
<dbReference type="EMBL" id="JAVRQU010000027">
    <property type="protein sequence ID" value="KAK5690047.1"/>
    <property type="molecule type" value="Genomic_DNA"/>
</dbReference>
<proteinExistence type="inferred from homology"/>
<dbReference type="InterPro" id="IPR000652">
    <property type="entry name" value="Triosephosphate_isomerase"/>
</dbReference>